<dbReference type="OrthoDB" id="5835829at2759"/>
<protein>
    <recommendedName>
        <fullName evidence="5">RING-type domain-containing protein</fullName>
    </recommendedName>
</protein>
<dbReference type="PROSITE" id="PS00375">
    <property type="entry name" value="UDPGT"/>
    <property type="match status" value="1"/>
</dbReference>
<dbReference type="PROSITE" id="PS50089">
    <property type="entry name" value="ZF_RING_2"/>
    <property type="match status" value="1"/>
</dbReference>
<dbReference type="Gene3D" id="3.40.50.2000">
    <property type="entry name" value="Glycogen Phosphorylase B"/>
    <property type="match status" value="2"/>
</dbReference>
<dbReference type="InterPro" id="IPR035595">
    <property type="entry name" value="UDP_glycos_trans_CS"/>
</dbReference>
<evidence type="ECO:0000313" key="7">
    <source>
        <dbReference type="Proteomes" id="UP000325577"/>
    </source>
</evidence>
<dbReference type="CDD" id="cd03784">
    <property type="entry name" value="GT1_Gtf-like"/>
    <property type="match status" value="1"/>
</dbReference>
<dbReference type="GO" id="GO:0035251">
    <property type="term" value="F:UDP-glucosyltransferase activity"/>
    <property type="evidence" value="ECO:0007669"/>
    <property type="project" value="TreeGrafter"/>
</dbReference>
<reference evidence="6 7" key="1">
    <citation type="submission" date="2019-09" db="EMBL/GenBank/DDBJ databases">
        <title>A chromosome-level genome assembly of the Chinese tupelo Nyssa sinensis.</title>
        <authorList>
            <person name="Yang X."/>
            <person name="Kang M."/>
            <person name="Yang Y."/>
            <person name="Xiong H."/>
            <person name="Wang M."/>
            <person name="Zhang Z."/>
            <person name="Wang Z."/>
            <person name="Wu H."/>
            <person name="Ma T."/>
            <person name="Liu J."/>
            <person name="Xi Z."/>
        </authorList>
    </citation>
    <scope>NUCLEOTIDE SEQUENCE [LARGE SCALE GENOMIC DNA]</scope>
    <source>
        <strain evidence="6">J267</strain>
        <tissue evidence="6">Leaf</tissue>
    </source>
</reference>
<name>A0A5J5C2A8_9ASTE</name>
<dbReference type="Pfam" id="PF00201">
    <property type="entry name" value="UDPGT"/>
    <property type="match status" value="1"/>
</dbReference>
<evidence type="ECO:0000313" key="6">
    <source>
        <dbReference type="EMBL" id="KAA8548082.1"/>
    </source>
</evidence>
<keyword evidence="3" id="KW-0862">Zinc</keyword>
<evidence type="ECO:0000259" key="5">
    <source>
        <dbReference type="PROSITE" id="PS50089"/>
    </source>
</evidence>
<organism evidence="6 7">
    <name type="scientific">Nyssa sinensis</name>
    <dbReference type="NCBI Taxonomy" id="561372"/>
    <lineage>
        <taxon>Eukaryota</taxon>
        <taxon>Viridiplantae</taxon>
        <taxon>Streptophyta</taxon>
        <taxon>Embryophyta</taxon>
        <taxon>Tracheophyta</taxon>
        <taxon>Spermatophyta</taxon>
        <taxon>Magnoliopsida</taxon>
        <taxon>eudicotyledons</taxon>
        <taxon>Gunneridae</taxon>
        <taxon>Pentapetalae</taxon>
        <taxon>asterids</taxon>
        <taxon>Cornales</taxon>
        <taxon>Nyssaceae</taxon>
        <taxon>Nyssa</taxon>
    </lineage>
</organism>
<dbReference type="FunFam" id="3.30.40.10:FF:000982">
    <property type="entry name" value="RING-H2 finger protein ATL2K"/>
    <property type="match status" value="1"/>
</dbReference>
<dbReference type="FunFam" id="3.40.50.2000:FF:000107">
    <property type="entry name" value="Glycosyltransferase"/>
    <property type="match status" value="1"/>
</dbReference>
<dbReference type="Gene3D" id="3.30.40.10">
    <property type="entry name" value="Zinc/RING finger domain, C3HC4 (zinc finger)"/>
    <property type="match status" value="1"/>
</dbReference>
<keyword evidence="4" id="KW-0472">Membrane</keyword>
<dbReference type="EMBL" id="CM018032">
    <property type="protein sequence ID" value="KAA8548082.1"/>
    <property type="molecule type" value="Genomic_DNA"/>
</dbReference>
<sequence length="672" mass="75036">MAFNPSASALHVVLFPFMSKGHIIPILHLARLLLHRNAAVTIFTTAANRPFISQSLADTDTSVIDLPFPDNIDGVPAGVESTDRLPSMSSFVPFANATKLIQPHFELALQTLPNVHCIISDGFLGWTLQSASKFGIPRLVYYGMSNYSMTVSRSVAMNRLLSGPESDDEPVTVPEFPWIKLTRNDFEAPFNEREPKGPHMEFIIEQVIATTKSYGLLVNSFHQLEPLYLDYWNRHYEPRAWCVGPLCLAEPPRVQPQTLQKPPIWMQWLDQKLGQGRSVLYVAFGSQAEISSEQLREISIGLEESKVNFLWVLRKNEPEVFDGFEERVKERGIVVREWVDQRGILGHGSVQGFLSHCGWNSVVESVCAKVPILAWPMMAEQHLNARMVAEEIKVGLRVETSNGSVRGFVKREGLEKMVRELMEGEMGKEVRKKVKEVGEAARKAMENGGSSWCTLNQLMDELKAPKVKRLNVMVMVIVISVILLFVGIGVLILIHVCIVGRDFRRGFGNTSTFENGRFGSRSMSQDDLEKLPCFDFKGGEKGSSSVDCAVCLDNFKVGDKCRLLPQCMHSFHAQCVDSWLLKTPICPICRTSADAGQKGGSDSGQEINHFSDRGIELTESQAREIATELREGQTTESGHLSGIHIELRGSQTIENTNLSDNGFEHKENQTGF</sequence>
<dbReference type="CDD" id="cd16461">
    <property type="entry name" value="RING-H2_EL5-like"/>
    <property type="match status" value="1"/>
</dbReference>
<keyword evidence="3" id="KW-0863">Zinc-finger</keyword>
<accession>A0A5J5C2A8</accession>
<evidence type="ECO:0000256" key="4">
    <source>
        <dbReference type="SAM" id="Phobius"/>
    </source>
</evidence>
<feature type="domain" description="RING-type" evidence="5">
    <location>
        <begin position="548"/>
        <end position="590"/>
    </location>
</feature>
<evidence type="ECO:0000256" key="2">
    <source>
        <dbReference type="ARBA" id="ARBA00022679"/>
    </source>
</evidence>
<dbReference type="InterPro" id="IPR002213">
    <property type="entry name" value="UDP_glucos_trans"/>
</dbReference>
<dbReference type="PANTHER" id="PTHR48047">
    <property type="entry name" value="GLYCOSYLTRANSFERASE"/>
    <property type="match status" value="1"/>
</dbReference>
<dbReference type="SMART" id="SM00184">
    <property type="entry name" value="RING"/>
    <property type="match status" value="1"/>
</dbReference>
<dbReference type="AlphaFoldDB" id="A0A5J5C2A8"/>
<dbReference type="InterPro" id="IPR013083">
    <property type="entry name" value="Znf_RING/FYVE/PHD"/>
</dbReference>
<comment type="similarity">
    <text evidence="1">Belongs to the UDP-glycosyltransferase family.</text>
</comment>
<dbReference type="InterPro" id="IPR001841">
    <property type="entry name" value="Znf_RING"/>
</dbReference>
<keyword evidence="2" id="KW-0808">Transferase</keyword>
<dbReference type="PANTHER" id="PTHR48047:SF51">
    <property type="entry name" value="GLYCOSYLTRANSFERASE"/>
    <property type="match status" value="1"/>
</dbReference>
<feature type="transmembrane region" description="Helical" evidence="4">
    <location>
        <begin position="472"/>
        <end position="498"/>
    </location>
</feature>
<evidence type="ECO:0000256" key="3">
    <source>
        <dbReference type="PROSITE-ProRule" id="PRU00175"/>
    </source>
</evidence>
<keyword evidence="4" id="KW-0812">Transmembrane</keyword>
<gene>
    <name evidence="6" type="ORF">F0562_004657</name>
</gene>
<dbReference type="Pfam" id="PF13639">
    <property type="entry name" value="zf-RING_2"/>
    <property type="match status" value="1"/>
</dbReference>
<dbReference type="Proteomes" id="UP000325577">
    <property type="component" value="Linkage Group LG1"/>
</dbReference>
<dbReference type="GO" id="GO:0008270">
    <property type="term" value="F:zinc ion binding"/>
    <property type="evidence" value="ECO:0007669"/>
    <property type="project" value="UniProtKB-KW"/>
</dbReference>
<evidence type="ECO:0000256" key="1">
    <source>
        <dbReference type="ARBA" id="ARBA00009995"/>
    </source>
</evidence>
<keyword evidence="7" id="KW-1185">Reference proteome</keyword>
<keyword evidence="4" id="KW-1133">Transmembrane helix</keyword>
<proteinExistence type="inferred from homology"/>
<keyword evidence="3" id="KW-0479">Metal-binding</keyword>
<dbReference type="SUPFAM" id="SSF53756">
    <property type="entry name" value="UDP-Glycosyltransferase/glycogen phosphorylase"/>
    <property type="match status" value="1"/>
</dbReference>
<dbReference type="SUPFAM" id="SSF57850">
    <property type="entry name" value="RING/U-box"/>
    <property type="match status" value="1"/>
</dbReference>